<evidence type="ECO:0000256" key="2">
    <source>
        <dbReference type="SAM" id="MobiDB-lite"/>
    </source>
</evidence>
<keyword evidence="1" id="KW-0175">Coiled coil</keyword>
<gene>
    <name evidence="3" type="ORF">ACOF00016_LOCUS17766</name>
</gene>
<evidence type="ECO:0000313" key="3">
    <source>
        <dbReference type="EMBL" id="CAE0421117.1"/>
    </source>
</evidence>
<evidence type="ECO:0008006" key="4">
    <source>
        <dbReference type="Google" id="ProtNLM"/>
    </source>
</evidence>
<evidence type="ECO:0000256" key="1">
    <source>
        <dbReference type="SAM" id="Coils"/>
    </source>
</evidence>
<protein>
    <recommendedName>
        <fullName evidence="4">BZIP domain-containing protein</fullName>
    </recommendedName>
</protein>
<dbReference type="Gene3D" id="1.20.5.170">
    <property type="match status" value="1"/>
</dbReference>
<sequence>METKNKADHSAVEDALFRLPPNLRRGYETAIQIAPELVRRETPFEIFYKTDNGDPEKAALRLANYWNARRDFFGNRYILPMNQTGSGALSMEDISFLRTGFLVVLPRPSGQGLIVLYDEGRLPRSPGPILMRCTFYVTAIYPVEMQDVTIIHVVAYHGKSRPPVDLDPKRWEVLRTALPMRVTKVLVAQEYVPHRQGLIDFMGFSELRATEYKSRLRLNRIAANSVQKTLHLLQNQGLETECLPHCLGGQYDYGQFNDWVRMRMSIEDIMSSSPLSTRYRPCAVPQVTSITSVKSRGALKRVSDDLVRRKYQDGTKGNKSLEEAQKRERNAMYSRRSFNKRQLETLTLQNQCQVLTTQNDNLKLQNRELEDALLIAQQLVASATNVSALY</sequence>
<dbReference type="AlphaFoldDB" id="A0A7S3PD26"/>
<dbReference type="EMBL" id="HBIM01024002">
    <property type="protein sequence ID" value="CAE0421117.1"/>
    <property type="molecule type" value="Transcribed_RNA"/>
</dbReference>
<feature type="region of interest" description="Disordered" evidence="2">
    <location>
        <begin position="312"/>
        <end position="331"/>
    </location>
</feature>
<feature type="compositionally biased region" description="Basic and acidic residues" evidence="2">
    <location>
        <begin position="319"/>
        <end position="330"/>
    </location>
</feature>
<dbReference type="CDD" id="cd14686">
    <property type="entry name" value="bZIP"/>
    <property type="match status" value="1"/>
</dbReference>
<proteinExistence type="predicted"/>
<name>A0A7S3PD26_9STRA</name>
<feature type="coiled-coil region" evidence="1">
    <location>
        <begin position="352"/>
        <end position="379"/>
    </location>
</feature>
<organism evidence="3">
    <name type="scientific">Amphora coffeiformis</name>
    <dbReference type="NCBI Taxonomy" id="265554"/>
    <lineage>
        <taxon>Eukaryota</taxon>
        <taxon>Sar</taxon>
        <taxon>Stramenopiles</taxon>
        <taxon>Ochrophyta</taxon>
        <taxon>Bacillariophyta</taxon>
        <taxon>Bacillariophyceae</taxon>
        <taxon>Bacillariophycidae</taxon>
        <taxon>Thalassiophysales</taxon>
        <taxon>Catenulaceae</taxon>
        <taxon>Amphora</taxon>
    </lineage>
</organism>
<accession>A0A7S3PD26</accession>
<reference evidence="3" key="1">
    <citation type="submission" date="2021-01" db="EMBL/GenBank/DDBJ databases">
        <authorList>
            <person name="Corre E."/>
            <person name="Pelletier E."/>
            <person name="Niang G."/>
            <person name="Scheremetjew M."/>
            <person name="Finn R."/>
            <person name="Kale V."/>
            <person name="Holt S."/>
            <person name="Cochrane G."/>
            <person name="Meng A."/>
            <person name="Brown T."/>
            <person name="Cohen L."/>
        </authorList>
    </citation>
    <scope>NUCLEOTIDE SEQUENCE</scope>
    <source>
        <strain evidence="3">CCMP127</strain>
    </source>
</reference>